<name>A0A7S4LCR5_9EUGL</name>
<organism evidence="1">
    <name type="scientific">Eutreptiella gymnastica</name>
    <dbReference type="NCBI Taxonomy" id="73025"/>
    <lineage>
        <taxon>Eukaryota</taxon>
        <taxon>Discoba</taxon>
        <taxon>Euglenozoa</taxon>
        <taxon>Euglenida</taxon>
        <taxon>Spirocuta</taxon>
        <taxon>Euglenophyceae</taxon>
        <taxon>Eutreptiales</taxon>
        <taxon>Eutreptiaceae</taxon>
        <taxon>Eutreptiella</taxon>
    </lineage>
</organism>
<evidence type="ECO:0000313" key="1">
    <source>
        <dbReference type="EMBL" id="CAE0820750.1"/>
    </source>
</evidence>
<gene>
    <name evidence="1" type="ORF">EGYM00163_LOCUS31922</name>
</gene>
<accession>A0A7S4LCR5</accession>
<proteinExistence type="predicted"/>
<sequence length="99" mass="11366">MDVFSTSQVAWFGLVHGCLLRKSRRTVWPGDLMCTQPLDQCPFVTFVVHVLHVWEMCVRRSLQSACCSEPIPCSTRTWLFLPVACERERCDGPTLHSLR</sequence>
<reference evidence="1" key="1">
    <citation type="submission" date="2021-01" db="EMBL/GenBank/DDBJ databases">
        <authorList>
            <person name="Corre E."/>
            <person name="Pelletier E."/>
            <person name="Niang G."/>
            <person name="Scheremetjew M."/>
            <person name="Finn R."/>
            <person name="Kale V."/>
            <person name="Holt S."/>
            <person name="Cochrane G."/>
            <person name="Meng A."/>
            <person name="Brown T."/>
            <person name="Cohen L."/>
        </authorList>
    </citation>
    <scope>NUCLEOTIDE SEQUENCE</scope>
    <source>
        <strain evidence="1">CCMP1594</strain>
    </source>
</reference>
<dbReference type="EMBL" id="HBJA01091817">
    <property type="protein sequence ID" value="CAE0820750.1"/>
    <property type="molecule type" value="Transcribed_RNA"/>
</dbReference>
<dbReference type="AlphaFoldDB" id="A0A7S4LCR5"/>
<protein>
    <submittedName>
        <fullName evidence="1">Uncharacterized protein</fullName>
    </submittedName>
</protein>